<protein>
    <recommendedName>
        <fullName evidence="3">BRCT domain-containing protein</fullName>
    </recommendedName>
</protein>
<comment type="caution">
    <text evidence="4">The sequence shown here is derived from an EMBL/GenBank/DDBJ whole genome shotgun (WGS) entry which is preliminary data.</text>
</comment>
<evidence type="ECO:0000313" key="4">
    <source>
        <dbReference type="EMBL" id="KAJ8558510.1"/>
    </source>
</evidence>
<evidence type="ECO:0000313" key="5">
    <source>
        <dbReference type="Proteomes" id="UP001152561"/>
    </source>
</evidence>
<name>A0A9Q1RJ99_9SOLA</name>
<dbReference type="Proteomes" id="UP001152561">
    <property type="component" value="Unassembled WGS sequence"/>
</dbReference>
<evidence type="ECO:0000259" key="3">
    <source>
        <dbReference type="PROSITE" id="PS50172"/>
    </source>
</evidence>
<evidence type="ECO:0000256" key="2">
    <source>
        <dbReference type="SAM" id="MobiDB-lite"/>
    </source>
</evidence>
<feature type="coiled-coil region" evidence="1">
    <location>
        <begin position="123"/>
        <end position="155"/>
    </location>
</feature>
<dbReference type="Gene3D" id="3.40.50.10190">
    <property type="entry name" value="BRCT domain"/>
    <property type="match status" value="2"/>
</dbReference>
<feature type="compositionally biased region" description="Polar residues" evidence="2">
    <location>
        <begin position="171"/>
        <end position="187"/>
    </location>
</feature>
<dbReference type="AlphaFoldDB" id="A0A9Q1RJ99"/>
<keyword evidence="5" id="KW-1185">Reference proteome</keyword>
<dbReference type="PANTHER" id="PTHR47181">
    <property type="entry name" value="BRCA1 C TERMINUS DOMAIN CONTAINING PROTEIN, EXPRESSED"/>
    <property type="match status" value="1"/>
</dbReference>
<accession>A0A9Q1RJ99</accession>
<dbReference type="EMBL" id="JAJAGQ010000007">
    <property type="protein sequence ID" value="KAJ8558510.1"/>
    <property type="molecule type" value="Genomic_DNA"/>
</dbReference>
<feature type="domain" description="BRCT" evidence="3">
    <location>
        <begin position="94"/>
        <end position="130"/>
    </location>
</feature>
<dbReference type="PANTHER" id="PTHR47181:SF4">
    <property type="entry name" value="BRCT DOMAIN-CONTAINING PROTEIN"/>
    <property type="match status" value="1"/>
</dbReference>
<dbReference type="InterPro" id="IPR044254">
    <property type="entry name" value="At4g02110-like"/>
</dbReference>
<gene>
    <name evidence="4" type="ORF">K7X08_034039</name>
</gene>
<reference evidence="5" key="1">
    <citation type="journal article" date="2023" name="Proc. Natl. Acad. Sci. U.S.A.">
        <title>Genomic and structural basis for evolution of tropane alkaloid biosynthesis.</title>
        <authorList>
            <person name="Wanga Y.-J."/>
            <person name="Taina T."/>
            <person name="Yua J.-Y."/>
            <person name="Lia J."/>
            <person name="Xua B."/>
            <person name="Chenc J."/>
            <person name="D'Auriad J.C."/>
            <person name="Huanga J.-P."/>
            <person name="Huanga S.-X."/>
        </authorList>
    </citation>
    <scope>NUCLEOTIDE SEQUENCE [LARGE SCALE GENOMIC DNA]</scope>
    <source>
        <strain evidence="5">cv. KIB-2019</strain>
    </source>
</reference>
<dbReference type="PROSITE" id="PS50172">
    <property type="entry name" value="BRCT"/>
    <property type="match status" value="1"/>
</dbReference>
<dbReference type="OrthoDB" id="1935339at2759"/>
<organism evidence="4 5">
    <name type="scientific">Anisodus acutangulus</name>
    <dbReference type="NCBI Taxonomy" id="402998"/>
    <lineage>
        <taxon>Eukaryota</taxon>
        <taxon>Viridiplantae</taxon>
        <taxon>Streptophyta</taxon>
        <taxon>Embryophyta</taxon>
        <taxon>Tracheophyta</taxon>
        <taxon>Spermatophyta</taxon>
        <taxon>Magnoliopsida</taxon>
        <taxon>eudicotyledons</taxon>
        <taxon>Gunneridae</taxon>
        <taxon>Pentapetalae</taxon>
        <taxon>asterids</taxon>
        <taxon>lamiids</taxon>
        <taxon>Solanales</taxon>
        <taxon>Solanaceae</taxon>
        <taxon>Solanoideae</taxon>
        <taxon>Hyoscyameae</taxon>
        <taxon>Anisodus</taxon>
    </lineage>
</organism>
<dbReference type="InterPro" id="IPR036420">
    <property type="entry name" value="BRCT_dom_sf"/>
</dbReference>
<keyword evidence="1" id="KW-0175">Coiled coil</keyword>
<proteinExistence type="predicted"/>
<dbReference type="SUPFAM" id="SSF52113">
    <property type="entry name" value="BRCT domain"/>
    <property type="match status" value="2"/>
</dbReference>
<dbReference type="InterPro" id="IPR001357">
    <property type="entry name" value="BRCT_dom"/>
</dbReference>
<feature type="region of interest" description="Disordered" evidence="2">
    <location>
        <begin position="163"/>
        <end position="187"/>
    </location>
</feature>
<sequence>MQTSLAFFKLILPYIRSKLLEGGGVDENRYGPDCTHLIVDSIIYDDPVCVAARRDGKIVVTSLWVTHSFDVGMPVDHHSVMYRPPRDLNGIPGEKYELAKKMKTIKLVNHRWLEDCLRSWEILSEAEYNKSGYELEMMEAEAKDSEDETEGIAANRSGEKIAIMGPEHPKSPNQFLVKQEASTNISD</sequence>
<evidence type="ECO:0000256" key="1">
    <source>
        <dbReference type="SAM" id="Coils"/>
    </source>
</evidence>